<name>M5RTM4_9BACT</name>
<proteinExistence type="predicted"/>
<reference evidence="1 2" key="1">
    <citation type="journal article" date="2013" name="Mar. Genomics">
        <title>Expression of sulfatases in Rhodopirellula baltica and the diversity of sulfatases in the genus Rhodopirellula.</title>
        <authorList>
            <person name="Wegner C.E."/>
            <person name="Richter-Heitmann T."/>
            <person name="Klindworth A."/>
            <person name="Klockow C."/>
            <person name="Richter M."/>
            <person name="Achstetter T."/>
            <person name="Glockner F.O."/>
            <person name="Harder J."/>
        </authorList>
    </citation>
    <scope>NUCLEOTIDE SEQUENCE [LARGE SCALE GENOMIC DNA]</scope>
    <source>
        <strain evidence="1 2">SM1</strain>
    </source>
</reference>
<dbReference type="EMBL" id="ANOG01000620">
    <property type="protein sequence ID" value="EMI18737.1"/>
    <property type="molecule type" value="Genomic_DNA"/>
</dbReference>
<dbReference type="AlphaFoldDB" id="M5RTM4"/>
<evidence type="ECO:0000313" key="2">
    <source>
        <dbReference type="Proteomes" id="UP000011991"/>
    </source>
</evidence>
<comment type="caution">
    <text evidence="1">The sequence shown here is derived from an EMBL/GenBank/DDBJ whole genome shotgun (WGS) entry which is preliminary data.</text>
</comment>
<keyword evidence="2" id="KW-1185">Reference proteome</keyword>
<accession>M5RTM4</accession>
<sequence length="56" mass="6313">MAVQEFTESYFDGAFLVASTQSPSTWKQPELQRIDAPNSAFLPLTPITIIQLHQTF</sequence>
<dbReference type="PATRIC" id="fig|1265738.3.peg.4350"/>
<protein>
    <submittedName>
        <fullName evidence="1">Uncharacterized protein</fullName>
    </submittedName>
</protein>
<evidence type="ECO:0000313" key="1">
    <source>
        <dbReference type="EMBL" id="EMI18737.1"/>
    </source>
</evidence>
<organism evidence="1 2">
    <name type="scientific">Rhodopirellula maiorica SM1</name>
    <dbReference type="NCBI Taxonomy" id="1265738"/>
    <lineage>
        <taxon>Bacteria</taxon>
        <taxon>Pseudomonadati</taxon>
        <taxon>Planctomycetota</taxon>
        <taxon>Planctomycetia</taxon>
        <taxon>Pirellulales</taxon>
        <taxon>Pirellulaceae</taxon>
        <taxon>Novipirellula</taxon>
    </lineage>
</organism>
<dbReference type="Proteomes" id="UP000011991">
    <property type="component" value="Unassembled WGS sequence"/>
</dbReference>
<gene>
    <name evidence="1" type="ORF">RMSM_04338</name>
</gene>